<reference evidence="2" key="2">
    <citation type="submission" date="2017-06" db="EMBL/GenBank/DDBJ databases">
        <title>WGS assembly of Brachypodium distachyon.</title>
        <authorList>
            <consortium name="The International Brachypodium Initiative"/>
            <person name="Lucas S."/>
            <person name="Harmon-Smith M."/>
            <person name="Lail K."/>
            <person name="Tice H."/>
            <person name="Grimwood J."/>
            <person name="Bruce D."/>
            <person name="Barry K."/>
            <person name="Shu S."/>
            <person name="Lindquist E."/>
            <person name="Wang M."/>
            <person name="Pitluck S."/>
            <person name="Vogel J.P."/>
            <person name="Garvin D.F."/>
            <person name="Mockler T.C."/>
            <person name="Schmutz J."/>
            <person name="Rokhsar D."/>
            <person name="Bevan M.W."/>
        </authorList>
    </citation>
    <scope>NUCLEOTIDE SEQUENCE</scope>
    <source>
        <strain evidence="2">Bd21</strain>
    </source>
</reference>
<dbReference type="Pfam" id="PF13456">
    <property type="entry name" value="RVT_3"/>
    <property type="match status" value="1"/>
</dbReference>
<evidence type="ECO:0000259" key="1">
    <source>
        <dbReference type="Pfam" id="PF13456"/>
    </source>
</evidence>
<dbReference type="EnsemblPlants" id="PNT69537">
    <property type="protein sequence ID" value="PNT69537"/>
    <property type="gene ID" value="BRADI_3g57305v3"/>
</dbReference>
<dbReference type="Gene3D" id="3.30.420.10">
    <property type="entry name" value="Ribonuclease H-like superfamily/Ribonuclease H"/>
    <property type="match status" value="1"/>
</dbReference>
<dbReference type="AlphaFoldDB" id="A0A2K2D5H4"/>
<dbReference type="GO" id="GO:0003676">
    <property type="term" value="F:nucleic acid binding"/>
    <property type="evidence" value="ECO:0007669"/>
    <property type="project" value="InterPro"/>
</dbReference>
<dbReference type="OrthoDB" id="690004at2759"/>
<dbReference type="InterPro" id="IPR002156">
    <property type="entry name" value="RNaseH_domain"/>
</dbReference>
<protein>
    <recommendedName>
        <fullName evidence="1">RNase H type-1 domain-containing protein</fullName>
    </recommendedName>
</protein>
<dbReference type="Gramene" id="PNT69537">
    <property type="protein sequence ID" value="PNT69537"/>
    <property type="gene ID" value="BRADI_3g57305v3"/>
</dbReference>
<reference evidence="3" key="3">
    <citation type="submission" date="2018-08" db="UniProtKB">
        <authorList>
            <consortium name="EnsemblPlants"/>
        </authorList>
    </citation>
    <scope>IDENTIFICATION</scope>
    <source>
        <strain evidence="3">cv. Bd21</strain>
    </source>
</reference>
<dbReference type="PANTHER" id="PTHR47074">
    <property type="entry name" value="BNAC02G40300D PROTEIN"/>
    <property type="match status" value="1"/>
</dbReference>
<accession>A0A2K2D5H4</accession>
<feature type="domain" description="RNase H type-1" evidence="1">
    <location>
        <begin position="148"/>
        <end position="268"/>
    </location>
</feature>
<evidence type="ECO:0000313" key="3">
    <source>
        <dbReference type="EnsemblPlants" id="PNT69537"/>
    </source>
</evidence>
<dbReference type="InterPro" id="IPR044730">
    <property type="entry name" value="RNase_H-like_dom_plant"/>
</dbReference>
<dbReference type="CDD" id="cd06222">
    <property type="entry name" value="RNase_H_like"/>
    <property type="match status" value="1"/>
</dbReference>
<dbReference type="SUPFAM" id="SSF53098">
    <property type="entry name" value="Ribonuclease H-like"/>
    <property type="match status" value="1"/>
</dbReference>
<dbReference type="EMBL" id="CM000882">
    <property type="protein sequence ID" value="PNT69537.1"/>
    <property type="molecule type" value="Genomic_DNA"/>
</dbReference>
<dbReference type="InterPro" id="IPR012337">
    <property type="entry name" value="RNaseH-like_sf"/>
</dbReference>
<sequence>MGLTSSRPDGSSTKWKAIWNEIVPRKVNIFTWKLARDALPTQFLEAISDMDKVKAAMLFVLLWCIWHVHNDIKHDKVPAPVEASKRFLCSYMDSLLVIKQHSEVEVVKGKQVASYSARSMKHKNRTGQKAATDDRWIPPDVDFVKLSVDGSFSPANGSAGVGLVLRNHGGEIIISACRSIQWCNDALEAELLACEEGLRAAIGWSDKIIILESDCAKALSLISAKILDRSPYAMCVREIRRLLDAHPISVGKISRNQNGVSHILANLARSNNRTGSWIRHGPDEILHVVILDCSRFTD</sequence>
<evidence type="ECO:0000313" key="4">
    <source>
        <dbReference type="Proteomes" id="UP000008810"/>
    </source>
</evidence>
<dbReference type="InParanoid" id="A0A2K2D5H4"/>
<dbReference type="PANTHER" id="PTHR47074:SF76">
    <property type="entry name" value="RNASE H TYPE-1 DOMAIN-CONTAINING PROTEIN"/>
    <property type="match status" value="1"/>
</dbReference>
<dbReference type="InterPro" id="IPR052929">
    <property type="entry name" value="RNase_H-like_EbsB-rel"/>
</dbReference>
<proteinExistence type="predicted"/>
<dbReference type="InterPro" id="IPR036397">
    <property type="entry name" value="RNaseH_sf"/>
</dbReference>
<gene>
    <name evidence="2" type="ORF">BRADI_3g57305v3</name>
</gene>
<name>A0A2K2D5H4_BRADI</name>
<dbReference type="Proteomes" id="UP000008810">
    <property type="component" value="Chromosome 3"/>
</dbReference>
<dbReference type="GO" id="GO:0004523">
    <property type="term" value="F:RNA-DNA hybrid ribonuclease activity"/>
    <property type="evidence" value="ECO:0007669"/>
    <property type="project" value="InterPro"/>
</dbReference>
<organism evidence="2">
    <name type="scientific">Brachypodium distachyon</name>
    <name type="common">Purple false brome</name>
    <name type="synonym">Trachynia distachya</name>
    <dbReference type="NCBI Taxonomy" id="15368"/>
    <lineage>
        <taxon>Eukaryota</taxon>
        <taxon>Viridiplantae</taxon>
        <taxon>Streptophyta</taxon>
        <taxon>Embryophyta</taxon>
        <taxon>Tracheophyta</taxon>
        <taxon>Spermatophyta</taxon>
        <taxon>Magnoliopsida</taxon>
        <taxon>Liliopsida</taxon>
        <taxon>Poales</taxon>
        <taxon>Poaceae</taxon>
        <taxon>BOP clade</taxon>
        <taxon>Pooideae</taxon>
        <taxon>Stipodae</taxon>
        <taxon>Brachypodieae</taxon>
        <taxon>Brachypodium</taxon>
    </lineage>
</organism>
<reference evidence="2 3" key="1">
    <citation type="journal article" date="2010" name="Nature">
        <title>Genome sequencing and analysis of the model grass Brachypodium distachyon.</title>
        <authorList>
            <consortium name="International Brachypodium Initiative"/>
        </authorList>
    </citation>
    <scope>NUCLEOTIDE SEQUENCE [LARGE SCALE GENOMIC DNA]</scope>
    <source>
        <strain evidence="2 3">Bd21</strain>
    </source>
</reference>
<keyword evidence="4" id="KW-1185">Reference proteome</keyword>
<evidence type="ECO:0000313" key="2">
    <source>
        <dbReference type="EMBL" id="PNT69537.1"/>
    </source>
</evidence>